<organism evidence="1 2">
    <name type="scientific">Pseudomonas putida</name>
    <name type="common">Arthrobacter siderocapsulatus</name>
    <dbReference type="NCBI Taxonomy" id="303"/>
    <lineage>
        <taxon>Bacteria</taxon>
        <taxon>Pseudomonadati</taxon>
        <taxon>Pseudomonadota</taxon>
        <taxon>Gammaproteobacteria</taxon>
        <taxon>Pseudomonadales</taxon>
        <taxon>Pseudomonadaceae</taxon>
        <taxon>Pseudomonas</taxon>
    </lineage>
</organism>
<sequence length="98" mass="10896">MDYYGARTKDSMGRVTLESSTMTIRSIVTRQVTVPPITSDFTSFINMPEITAQSFVCVTLPHPTSEEAALPAVFWSPGQLRVRRGPGLVLNVFILTYQ</sequence>
<gene>
    <name evidence="1" type="ORF">CRX57_00605</name>
</gene>
<reference evidence="2" key="1">
    <citation type="submission" date="2017-10" db="EMBL/GenBank/DDBJ databases">
        <title>FDA dAtabase for Regulatory Grade micrObial Sequences (FDA-ARGOS): Supporting development and validation of Infectious Disease Dx tests.</title>
        <authorList>
            <person name="Goldberg B."/>
            <person name="Campos J."/>
            <person name="Tallon L."/>
            <person name="Sadzewicz L."/>
            <person name="Ott S."/>
            <person name="Zhao X."/>
            <person name="Nagaraj S."/>
            <person name="Vavikolanu K."/>
            <person name="Aluvathingal J."/>
            <person name="Nadendla S."/>
            <person name="Geyer C."/>
            <person name="Sichtig H."/>
        </authorList>
    </citation>
    <scope>NUCLEOTIDE SEQUENCE [LARGE SCALE GENOMIC DNA]</scope>
    <source>
        <strain evidence="2">FDAARGOS_376</strain>
    </source>
</reference>
<dbReference type="EMBL" id="PDKZ01000002">
    <property type="protein sequence ID" value="PHH38734.1"/>
    <property type="molecule type" value="Genomic_DNA"/>
</dbReference>
<comment type="caution">
    <text evidence="1">The sequence shown here is derived from an EMBL/GenBank/DDBJ whole genome shotgun (WGS) entry which is preliminary data.</text>
</comment>
<protein>
    <submittedName>
        <fullName evidence="1">Uncharacterized protein</fullName>
    </submittedName>
</protein>
<accession>A0A2C5W555</accession>
<dbReference type="AlphaFoldDB" id="A0A2C5W555"/>
<proteinExistence type="predicted"/>
<dbReference type="RefSeq" id="WP_098963847.1">
    <property type="nucleotide sequence ID" value="NZ_PDKZ01000002.1"/>
</dbReference>
<evidence type="ECO:0000313" key="1">
    <source>
        <dbReference type="EMBL" id="PHH38734.1"/>
    </source>
</evidence>
<dbReference type="Proteomes" id="UP000222460">
    <property type="component" value="Unassembled WGS sequence"/>
</dbReference>
<evidence type="ECO:0000313" key="2">
    <source>
        <dbReference type="Proteomes" id="UP000222460"/>
    </source>
</evidence>
<name>A0A2C5W555_PSEPU</name>